<keyword evidence="1" id="KW-1133">Transmembrane helix</keyword>
<gene>
    <name evidence="2" type="ORF">J2S42_003533</name>
</gene>
<keyword evidence="1" id="KW-0472">Membrane</keyword>
<accession>A0AAE3VZZ9</accession>
<keyword evidence="3" id="KW-1185">Reference proteome</keyword>
<dbReference type="RefSeq" id="WP_307240499.1">
    <property type="nucleotide sequence ID" value="NZ_JAUSUZ010000001.1"/>
</dbReference>
<dbReference type="EMBL" id="JAUSUZ010000001">
    <property type="protein sequence ID" value="MDQ0366864.1"/>
    <property type="molecule type" value="Genomic_DNA"/>
</dbReference>
<evidence type="ECO:0000313" key="2">
    <source>
        <dbReference type="EMBL" id="MDQ0366864.1"/>
    </source>
</evidence>
<name>A0AAE3VZZ9_9ACTN</name>
<sequence length="293" mass="31785">MNLEQFSWIGGGIGAVTGIIALIVSVHFTRRATKAAEDAAESARMTAEVEADRRHGELTPQVTVAAAAVGHGSDRVSLTLGLSGPSGLQHLDEVLVRIRSDQPQRHLAGDPSEEELRSVVWAPYRLVPGVDGADSEGRSVHLSALRCGDRRTLVMEPSVPAGWINSAEWAARYDETPIRLEIECVRSGSGSWHLLQEVPQPQAAFDCHVTPKSHGTFVLTWTNGGDAPAKDMTFSQSNGGELMLEGTHQELVHPGESTPDAWIPRTGNYPEWIELAWTDTRGAKCSTRFRLPA</sequence>
<protein>
    <submittedName>
        <fullName evidence="2">Uncharacterized protein</fullName>
    </submittedName>
</protein>
<reference evidence="2 3" key="1">
    <citation type="submission" date="2023-07" db="EMBL/GenBank/DDBJ databases">
        <title>Sequencing the genomes of 1000 actinobacteria strains.</title>
        <authorList>
            <person name="Klenk H.-P."/>
        </authorList>
    </citation>
    <scope>NUCLEOTIDE SEQUENCE [LARGE SCALE GENOMIC DNA]</scope>
    <source>
        <strain evidence="2 3">DSM 44709</strain>
    </source>
</reference>
<comment type="caution">
    <text evidence="2">The sequence shown here is derived from an EMBL/GenBank/DDBJ whole genome shotgun (WGS) entry which is preliminary data.</text>
</comment>
<proteinExistence type="predicted"/>
<organism evidence="2 3">
    <name type="scientific">Catenuloplanes indicus</name>
    <dbReference type="NCBI Taxonomy" id="137267"/>
    <lineage>
        <taxon>Bacteria</taxon>
        <taxon>Bacillati</taxon>
        <taxon>Actinomycetota</taxon>
        <taxon>Actinomycetes</taxon>
        <taxon>Micromonosporales</taxon>
        <taxon>Micromonosporaceae</taxon>
        <taxon>Catenuloplanes</taxon>
    </lineage>
</organism>
<feature type="transmembrane region" description="Helical" evidence="1">
    <location>
        <begin position="6"/>
        <end position="26"/>
    </location>
</feature>
<keyword evidence="1" id="KW-0812">Transmembrane</keyword>
<dbReference type="Proteomes" id="UP001240236">
    <property type="component" value="Unassembled WGS sequence"/>
</dbReference>
<dbReference type="AlphaFoldDB" id="A0AAE3VZZ9"/>
<evidence type="ECO:0000313" key="3">
    <source>
        <dbReference type="Proteomes" id="UP001240236"/>
    </source>
</evidence>
<evidence type="ECO:0000256" key="1">
    <source>
        <dbReference type="SAM" id="Phobius"/>
    </source>
</evidence>